<dbReference type="PANTHER" id="PTHR10676">
    <property type="entry name" value="DYNEIN HEAVY CHAIN FAMILY PROTEIN"/>
    <property type="match status" value="1"/>
</dbReference>
<dbReference type="GO" id="GO:0005930">
    <property type="term" value="C:axoneme"/>
    <property type="evidence" value="ECO:0007669"/>
    <property type="project" value="TreeGrafter"/>
</dbReference>
<dbReference type="Pfam" id="PF12775">
    <property type="entry name" value="AAA_7"/>
    <property type="match status" value="1"/>
</dbReference>
<dbReference type="Pfam" id="PF12777">
    <property type="entry name" value="MT"/>
    <property type="match status" value="1"/>
</dbReference>
<dbReference type="Gene3D" id="1.20.920.60">
    <property type="match status" value="1"/>
</dbReference>
<feature type="domain" description="Dynein heavy chain AAA module D4" evidence="4">
    <location>
        <begin position="387"/>
        <end position="528"/>
    </location>
</feature>
<dbReference type="InterPro" id="IPR024317">
    <property type="entry name" value="Dynein_heavy_chain_D4_dom"/>
</dbReference>
<dbReference type="InterPro" id="IPR024743">
    <property type="entry name" value="Dynein_HC_stalk"/>
</dbReference>
<organism evidence="6 7">
    <name type="scientific">Oesophagostomum dentatum</name>
    <name type="common">Nodular worm</name>
    <dbReference type="NCBI Taxonomy" id="61180"/>
    <lineage>
        <taxon>Eukaryota</taxon>
        <taxon>Metazoa</taxon>
        <taxon>Ecdysozoa</taxon>
        <taxon>Nematoda</taxon>
        <taxon>Chromadorea</taxon>
        <taxon>Rhabditida</taxon>
        <taxon>Rhabditina</taxon>
        <taxon>Rhabditomorpha</taxon>
        <taxon>Strongyloidea</taxon>
        <taxon>Strongylidae</taxon>
        <taxon>Oesophagostomum</taxon>
    </lineage>
</organism>
<dbReference type="GO" id="GO:0035721">
    <property type="term" value="P:intraciliary retrograde transport"/>
    <property type="evidence" value="ECO:0007669"/>
    <property type="project" value="TreeGrafter"/>
</dbReference>
<feature type="coiled-coil region" evidence="2">
    <location>
        <begin position="784"/>
        <end position="874"/>
    </location>
</feature>
<dbReference type="EMBL" id="KN549495">
    <property type="protein sequence ID" value="KHJ97215.1"/>
    <property type="molecule type" value="Genomic_DNA"/>
</dbReference>
<dbReference type="GO" id="GO:0051959">
    <property type="term" value="F:dynein light intermediate chain binding"/>
    <property type="evidence" value="ECO:0007669"/>
    <property type="project" value="InterPro"/>
</dbReference>
<evidence type="ECO:0000259" key="3">
    <source>
        <dbReference type="Pfam" id="PF12777"/>
    </source>
</evidence>
<dbReference type="GO" id="GO:0097729">
    <property type="term" value="C:9+2 motile cilium"/>
    <property type="evidence" value="ECO:0007669"/>
    <property type="project" value="TreeGrafter"/>
</dbReference>
<proteinExistence type="inferred from homology"/>
<feature type="domain" description="Dynein heavy chain coiled coil stalk" evidence="3">
    <location>
        <begin position="573"/>
        <end position="872"/>
    </location>
</feature>
<feature type="domain" description="Dynein 2 heavy chain 1 cytoplasmic ATPase lid" evidence="5">
    <location>
        <begin position="230"/>
        <end position="317"/>
    </location>
</feature>
<evidence type="ECO:0000256" key="1">
    <source>
        <dbReference type="ARBA" id="ARBA00008887"/>
    </source>
</evidence>
<feature type="coiled-coil region" evidence="2">
    <location>
        <begin position="582"/>
        <end position="665"/>
    </location>
</feature>
<dbReference type="SUPFAM" id="SSF52540">
    <property type="entry name" value="P-loop containing nucleoside triphosphate hydrolases"/>
    <property type="match status" value="2"/>
</dbReference>
<reference evidence="6 7" key="1">
    <citation type="submission" date="2014-03" db="EMBL/GenBank/DDBJ databases">
        <title>Draft genome of the hookworm Oesophagostomum dentatum.</title>
        <authorList>
            <person name="Mitreva M."/>
        </authorList>
    </citation>
    <scope>NUCLEOTIDE SEQUENCE [LARGE SCALE GENOMIC DNA]</scope>
    <source>
        <strain evidence="6 7">OD-Hann</strain>
    </source>
</reference>
<dbReference type="GO" id="GO:0060294">
    <property type="term" value="P:cilium movement involved in cell motility"/>
    <property type="evidence" value="ECO:0007669"/>
    <property type="project" value="TreeGrafter"/>
</dbReference>
<dbReference type="GO" id="GO:0005868">
    <property type="term" value="C:cytoplasmic dynein complex"/>
    <property type="evidence" value="ECO:0007669"/>
    <property type="project" value="TreeGrafter"/>
</dbReference>
<dbReference type="AlphaFoldDB" id="A0A0B1TPA8"/>
<dbReference type="Pfam" id="PF12780">
    <property type="entry name" value="AAA_8"/>
    <property type="match status" value="1"/>
</dbReference>
<dbReference type="GO" id="GO:0060271">
    <property type="term" value="P:cilium assembly"/>
    <property type="evidence" value="ECO:0007669"/>
    <property type="project" value="TreeGrafter"/>
</dbReference>
<sequence>MIFPGIVLPDTENPELVYYDSRTDSLMRYQDEAGMGVKLEDLKTDAKPFILTASAQSNKDAVLSWLSEMNRQPFIVVGPDGCGKEELLKHCFTEDNQSQLAIVHCTAQSRASAILQCLLQHCVQTSSASGRVLRPKDKPQLILYLKGLNLPAPDKYGTNEMLAFLVQLLTYQGYYDEHLDWIGLENIQIAASMAPSSAHSSIPPRLLSQMRILTIGYPSEQNLNSIYSAYLMPILEPPLGSSARVEAVAAVMVRLYEEVRSNFRPADRGHYIFTPRDLTRWTMGIMRHELIDESKVVEAIAFESKRIFKDRLADAEHLVKFEELLAYAIPAARRETDTVFISNGTVVSSQNVTGLPLVPYGKRDYQSMLQKAVNRYEFEVAHFSHALTEEMCELCAKVDRALTVPGGSVLLAGRSGLGRADAIRLIANMHQMNLFTPKITPRYGQKQFDQELKNVIQAAISNSEHVVLLVEDYQIVQHSFLEAISCIMSGGEVAGLFASQELDSLSTALRDQASQDGFQGHMQQYFAQKLASFSHLETTLPPTVQSPYKYQRCIENYAVIYTEKKSAISERFERLKAGVSKLTEAREQVAAMQKKAAKKSRLLAEKQADADAALKDISKSMTGAEDQKTSMQQLRAATEEENAKIAEKKKKIDEQLREVEPLLREARSAVGSIKSESLSEIRSLRAPPEAIRDILQAVLLFMGILDTSWEAMRKFLAKSSVKEEIINFDARRITKDVYKKVSALVKSKEASFDPKNAKRASVAAAPLAAWVTANLQYSEILDKISPLEQEKNELVSNLSKAEKQIEKLSKGLLTVDEKVAALKEKFEILMKEATQIKLDLEKEQETIKVAGTLVDRLGGEFARWQSQMEELSKEMENVSS</sequence>
<accession>A0A0B1TPA8</accession>
<evidence type="ECO:0000256" key="2">
    <source>
        <dbReference type="SAM" id="Coils"/>
    </source>
</evidence>
<comment type="similarity">
    <text evidence="1">Belongs to the dynein heavy chain family.</text>
</comment>
<dbReference type="GO" id="GO:0045505">
    <property type="term" value="F:dynein intermediate chain binding"/>
    <property type="evidence" value="ECO:0007669"/>
    <property type="project" value="InterPro"/>
</dbReference>
<name>A0A0B1TPA8_OESDE</name>
<keyword evidence="2" id="KW-0175">Coiled coil</keyword>
<dbReference type="InterPro" id="IPR027417">
    <property type="entry name" value="P-loop_NTPase"/>
</dbReference>
<evidence type="ECO:0000259" key="5">
    <source>
        <dbReference type="Pfam" id="PF22597"/>
    </source>
</evidence>
<evidence type="ECO:0000259" key="4">
    <source>
        <dbReference type="Pfam" id="PF12780"/>
    </source>
</evidence>
<dbReference type="InterPro" id="IPR026983">
    <property type="entry name" value="DHC"/>
</dbReference>
<dbReference type="InterPro" id="IPR054354">
    <property type="entry name" value="DYNC2H1-like_lid"/>
</dbReference>
<dbReference type="Proteomes" id="UP000053660">
    <property type="component" value="Unassembled WGS sequence"/>
</dbReference>
<dbReference type="OrthoDB" id="5593012at2759"/>
<evidence type="ECO:0000313" key="7">
    <source>
        <dbReference type="Proteomes" id="UP000053660"/>
    </source>
</evidence>
<dbReference type="GO" id="GO:0008569">
    <property type="term" value="F:minus-end-directed microtubule motor activity"/>
    <property type="evidence" value="ECO:0007669"/>
    <property type="project" value="TreeGrafter"/>
</dbReference>
<dbReference type="PANTHER" id="PTHR10676:SF352">
    <property type="entry name" value="CYTOPLASMIC DYNEIN 2 HEAVY CHAIN 1"/>
    <property type="match status" value="1"/>
</dbReference>
<dbReference type="Gene3D" id="1.20.920.30">
    <property type="match status" value="1"/>
</dbReference>
<keyword evidence="7" id="KW-1185">Reference proteome</keyword>
<dbReference type="Gene3D" id="3.40.50.300">
    <property type="entry name" value="P-loop containing nucleotide triphosphate hydrolases"/>
    <property type="match status" value="1"/>
</dbReference>
<gene>
    <name evidence="6" type="ORF">OESDEN_02809</name>
</gene>
<protein>
    <submittedName>
        <fullName evidence="6">Uncharacterized protein</fullName>
    </submittedName>
</protein>
<dbReference type="Pfam" id="PF22597">
    <property type="entry name" value="DYN_lid"/>
    <property type="match status" value="1"/>
</dbReference>
<evidence type="ECO:0000313" key="6">
    <source>
        <dbReference type="EMBL" id="KHJ97215.1"/>
    </source>
</evidence>